<dbReference type="Gene3D" id="1.25.40.10">
    <property type="entry name" value="Tetratricopeptide repeat domain"/>
    <property type="match status" value="1"/>
</dbReference>
<proteinExistence type="predicted"/>
<dbReference type="AlphaFoldDB" id="A0A8J3LWP8"/>
<dbReference type="RefSeq" id="WP_203883508.1">
    <property type="nucleotide sequence ID" value="NZ_BAABHH010000005.1"/>
</dbReference>
<accession>A0A8J3LWP8</accession>
<dbReference type="InterPro" id="IPR011990">
    <property type="entry name" value="TPR-like_helical_dom_sf"/>
</dbReference>
<name>A0A8J3LWP8_9ACTN</name>
<organism evidence="1 2">
    <name type="scientific">Planotetraspora kaengkrachanensis</name>
    <dbReference type="NCBI Taxonomy" id="575193"/>
    <lineage>
        <taxon>Bacteria</taxon>
        <taxon>Bacillati</taxon>
        <taxon>Actinomycetota</taxon>
        <taxon>Actinomycetes</taxon>
        <taxon>Streptosporangiales</taxon>
        <taxon>Streptosporangiaceae</taxon>
        <taxon>Planotetraspora</taxon>
    </lineage>
</organism>
<dbReference type="SUPFAM" id="SSF48452">
    <property type="entry name" value="TPR-like"/>
    <property type="match status" value="1"/>
</dbReference>
<dbReference type="EMBL" id="BONV01000012">
    <property type="protein sequence ID" value="GIG80082.1"/>
    <property type="molecule type" value="Genomic_DNA"/>
</dbReference>
<protein>
    <submittedName>
        <fullName evidence="1">Uncharacterized protein</fullName>
    </submittedName>
</protein>
<comment type="caution">
    <text evidence="1">The sequence shown here is derived from an EMBL/GenBank/DDBJ whole genome shotgun (WGS) entry which is preliminary data.</text>
</comment>
<reference evidence="1 2" key="1">
    <citation type="submission" date="2021-01" db="EMBL/GenBank/DDBJ databases">
        <title>Whole genome shotgun sequence of Planotetraspora kaengkrachanensis NBRC 104272.</title>
        <authorList>
            <person name="Komaki H."/>
            <person name="Tamura T."/>
        </authorList>
    </citation>
    <scope>NUCLEOTIDE SEQUENCE [LARGE SCALE GENOMIC DNA]</scope>
    <source>
        <strain evidence="1 2">NBRC 104272</strain>
    </source>
</reference>
<sequence length="433" mass="47220">MTYGLGRFWEETVKRPTLFRQLVQERDWTTVETFSIHFAKAARELAQLTGEPVLANVAVSRRSFDRWMGGDLSRAPQRDTRRILEHMFGEPATRLFKSAENAASSGVLAHLESPSPLDGAAARTPVIKVDPDLIPHWGGLLHILSSSHNAFGPYRIHNTVTREIDVIRDHRLRADALVRRGLLGVEARWAEFASWTAENIGSGEAAAFWLGYALDLAREANDAAMEAYVLMRQAQRAAERCDARGARDLATEARKAAVAPARDRALSALRLAHSHALAGDSRACAKALEEAHQLVERAQDDGTDDDPVAIGHHCIPAYVQAHEAYCLLLLRRPSEAAALLQEALVAWPADFRQDVQLARAWLALAYVGDGRVEEAAVEGTAVLASAAGGGSVRLIRALQTLDRRLAGVSAPPAEVAQFHAALALTAPRIWSCT</sequence>
<evidence type="ECO:0000313" key="2">
    <source>
        <dbReference type="Proteomes" id="UP000630097"/>
    </source>
</evidence>
<keyword evidence="2" id="KW-1185">Reference proteome</keyword>
<gene>
    <name evidence="1" type="ORF">Pka01_32090</name>
</gene>
<evidence type="ECO:0000313" key="1">
    <source>
        <dbReference type="EMBL" id="GIG80082.1"/>
    </source>
</evidence>
<dbReference type="Proteomes" id="UP000630097">
    <property type="component" value="Unassembled WGS sequence"/>
</dbReference>